<keyword evidence="1" id="KW-0472">Membrane</keyword>
<feature type="chain" id="PRO_5043575690" evidence="2">
    <location>
        <begin position="25"/>
        <end position="90"/>
    </location>
</feature>
<organism evidence="3 4">
    <name type="scientific">Scylla paramamosain</name>
    <name type="common">Mud crab</name>
    <dbReference type="NCBI Taxonomy" id="85552"/>
    <lineage>
        <taxon>Eukaryota</taxon>
        <taxon>Metazoa</taxon>
        <taxon>Ecdysozoa</taxon>
        <taxon>Arthropoda</taxon>
        <taxon>Crustacea</taxon>
        <taxon>Multicrustacea</taxon>
        <taxon>Malacostraca</taxon>
        <taxon>Eumalacostraca</taxon>
        <taxon>Eucarida</taxon>
        <taxon>Decapoda</taxon>
        <taxon>Pleocyemata</taxon>
        <taxon>Brachyura</taxon>
        <taxon>Eubrachyura</taxon>
        <taxon>Portunoidea</taxon>
        <taxon>Portunidae</taxon>
        <taxon>Portuninae</taxon>
        <taxon>Scylla</taxon>
    </lineage>
</organism>
<dbReference type="Proteomes" id="UP001487740">
    <property type="component" value="Unassembled WGS sequence"/>
</dbReference>
<dbReference type="AlphaFoldDB" id="A0AAW0SY83"/>
<comment type="caution">
    <text evidence="3">The sequence shown here is derived from an EMBL/GenBank/DDBJ whole genome shotgun (WGS) entry which is preliminary data.</text>
</comment>
<keyword evidence="2" id="KW-0732">Signal</keyword>
<sequence length="90" mass="9917">MVETRQVLVFTFLTLTSLTATTTAFDPYQPGPHNTTHIYISASDNPGLEEEIDVWVPTDIGLYPVFFFLSGLGGIIPPIAYNEMGTPRLV</sequence>
<evidence type="ECO:0000313" key="3">
    <source>
        <dbReference type="EMBL" id="KAK8379652.1"/>
    </source>
</evidence>
<protein>
    <submittedName>
        <fullName evidence="3">Uncharacterized protein</fullName>
    </submittedName>
</protein>
<keyword evidence="4" id="KW-1185">Reference proteome</keyword>
<proteinExistence type="predicted"/>
<accession>A0AAW0SY83</accession>
<keyword evidence="1" id="KW-1133">Transmembrane helix</keyword>
<gene>
    <name evidence="3" type="ORF">O3P69_019553</name>
</gene>
<evidence type="ECO:0000256" key="2">
    <source>
        <dbReference type="SAM" id="SignalP"/>
    </source>
</evidence>
<feature type="transmembrane region" description="Helical" evidence="1">
    <location>
        <begin position="60"/>
        <end position="81"/>
    </location>
</feature>
<reference evidence="3 4" key="1">
    <citation type="submission" date="2023-03" db="EMBL/GenBank/DDBJ databases">
        <title>High-quality genome of Scylla paramamosain provides insights in environmental adaptation.</title>
        <authorList>
            <person name="Zhang L."/>
        </authorList>
    </citation>
    <scope>NUCLEOTIDE SEQUENCE [LARGE SCALE GENOMIC DNA]</scope>
    <source>
        <strain evidence="3">LZ_2023a</strain>
        <tissue evidence="3">Muscle</tissue>
    </source>
</reference>
<evidence type="ECO:0000256" key="1">
    <source>
        <dbReference type="SAM" id="Phobius"/>
    </source>
</evidence>
<evidence type="ECO:0000313" key="4">
    <source>
        <dbReference type="Proteomes" id="UP001487740"/>
    </source>
</evidence>
<keyword evidence="1" id="KW-0812">Transmembrane</keyword>
<name>A0AAW0SY83_SCYPA</name>
<dbReference type="EMBL" id="JARAKH010000043">
    <property type="protein sequence ID" value="KAK8379652.1"/>
    <property type="molecule type" value="Genomic_DNA"/>
</dbReference>
<feature type="signal peptide" evidence="2">
    <location>
        <begin position="1"/>
        <end position="24"/>
    </location>
</feature>